<dbReference type="SUPFAM" id="SSF81296">
    <property type="entry name" value="E set domains"/>
    <property type="match status" value="1"/>
</dbReference>
<sequence>MEALKLQYINLEQAQNHKQHRTEGLISRSLVVRRGQPFKLTIGFSGPYKRNIDDLILRAKLDGLCFDIPFTLSNKPPKSQWTAYFQQGMVDPIHPYEATVWVVSPATALVGVYQLQLLLRSSSGPHSCRVGPFTLLCNPWCPADSVWLPDESMREEYVKNDFGLLYQGTAKNIIFRPWGFDQYERGVLDICMMLLQVSNEHKKDWKRDYAKRSDPVYISRVVSAMINCNDDCGVLQGNWSEDYNAGVHPSAWTGSGDILRQWVQSHFKPVKYGQCWVFAGVMCTVMRALGIPSRVVTGFNSAHDTNGNLVIEEYYSEAGEKLPQGRDSIWNFHVWVECWMKRGDLGAGFDGWQVLDPTPQERSGGAYRCGPAPVRAVRERRISMPYDIPFIYAEVNADVCVFMVCQGKVLTSTVDTERVGTLICTKSLGSNRPQDITSTYKHCKFIRPSVRSSTAGGLSVGLHLCKVPVIGENITFSVTVTNKENIRKSVRELVNAQEKSYNFSPSHTLWEAQNLIQLAPHESKILKHQISSSQYAALRDNHLVNLAVVLMDVASQERVLASEEFNITSPIIKIRIENEDAIVACNCQVAMVKFTNPFSVAVNGVLTVAGAGLLEDKALFRVVLLKPGETVENAFKFTPKLAGVKMLHANLTMNNNGAVIRGFKTITVLPG</sequence>
<dbReference type="STRING" id="8005.ENSEEEP00000051744"/>
<dbReference type="Pfam" id="PF00868">
    <property type="entry name" value="Transglut_N"/>
    <property type="match status" value="1"/>
</dbReference>
<dbReference type="Gene3D" id="2.60.40.10">
    <property type="entry name" value="Immunoglobulins"/>
    <property type="match status" value="3"/>
</dbReference>
<evidence type="ECO:0000256" key="3">
    <source>
        <dbReference type="ARBA" id="ARBA00022679"/>
    </source>
</evidence>
<dbReference type="OMA" id="DTFWETH"/>
<dbReference type="InterPro" id="IPR013808">
    <property type="entry name" value="Transglutaminase_AS"/>
</dbReference>
<evidence type="ECO:0000256" key="5">
    <source>
        <dbReference type="ARBA" id="ARBA00022837"/>
    </source>
</evidence>
<protein>
    <recommendedName>
        <fullName evidence="7">protein-glutamine gamma-glutamyltransferase</fullName>
        <ecNumber evidence="7">2.3.2.13</ecNumber>
    </recommendedName>
</protein>
<proteinExistence type="inferred from homology"/>
<dbReference type="Ensembl" id="ENSEEET00000052302.2">
    <property type="protein sequence ID" value="ENSEEEP00000051744.2"/>
    <property type="gene ID" value="ENSEEEG00000024297.2"/>
</dbReference>
<dbReference type="InterPro" id="IPR001102">
    <property type="entry name" value="Transglutaminase_N"/>
</dbReference>
<dbReference type="Gene3D" id="3.90.260.10">
    <property type="entry name" value="Transglutaminase-like"/>
    <property type="match status" value="1"/>
</dbReference>
<evidence type="ECO:0000256" key="4">
    <source>
        <dbReference type="ARBA" id="ARBA00022723"/>
    </source>
</evidence>
<evidence type="ECO:0000313" key="11">
    <source>
        <dbReference type="Proteomes" id="UP000314983"/>
    </source>
</evidence>
<dbReference type="PIRSF" id="PIRSF000459">
    <property type="entry name" value="TGM_EBP42"/>
    <property type="match status" value="1"/>
</dbReference>
<dbReference type="FunFam" id="3.90.260.10:FF:000001">
    <property type="entry name" value="Protein-glutamine gamma-glutamyltransferase 2"/>
    <property type="match status" value="1"/>
</dbReference>
<dbReference type="AlphaFoldDB" id="A0A4W4HQP1"/>
<reference evidence="10" key="5">
    <citation type="submission" date="2025-09" db="UniProtKB">
        <authorList>
            <consortium name="Ensembl"/>
        </authorList>
    </citation>
    <scope>IDENTIFICATION</scope>
</reference>
<keyword evidence="3" id="KW-0808">Transferase</keyword>
<feature type="active site" evidence="8">
    <location>
        <position position="356"/>
    </location>
</feature>
<evidence type="ECO:0000256" key="1">
    <source>
        <dbReference type="ARBA" id="ARBA00001913"/>
    </source>
</evidence>
<dbReference type="SUPFAM" id="SSF49309">
    <property type="entry name" value="Transglutaminase, two C-terminal domains"/>
    <property type="match status" value="2"/>
</dbReference>
<dbReference type="InterPro" id="IPR002931">
    <property type="entry name" value="Transglutaminase-like"/>
</dbReference>
<dbReference type="InterPro" id="IPR036238">
    <property type="entry name" value="Transglutaminase_C_sf"/>
</dbReference>
<dbReference type="GO" id="GO:0003810">
    <property type="term" value="F:protein-glutamine gamma-glutamyltransferase activity"/>
    <property type="evidence" value="ECO:0007669"/>
    <property type="project" value="UniProtKB-EC"/>
</dbReference>
<dbReference type="GO" id="GO:0005739">
    <property type="term" value="C:mitochondrion"/>
    <property type="evidence" value="ECO:0007669"/>
    <property type="project" value="TreeGrafter"/>
</dbReference>
<dbReference type="EC" id="2.3.2.13" evidence="7"/>
<dbReference type="SMART" id="SM00460">
    <property type="entry name" value="TGc"/>
    <property type="match status" value="1"/>
</dbReference>
<dbReference type="InterPro" id="IPR050779">
    <property type="entry name" value="Transglutaminase"/>
</dbReference>
<reference evidence="11" key="2">
    <citation type="journal article" date="2017" name="Sci. Adv.">
        <title>A tail of two voltages: Proteomic comparison of the three electric organs of the electric eel.</title>
        <authorList>
            <person name="Traeger L.L."/>
            <person name="Sabat G."/>
            <person name="Barrett-Wilt G.A."/>
            <person name="Wells G.B."/>
            <person name="Sussman M.R."/>
        </authorList>
    </citation>
    <scope>NUCLEOTIDE SEQUENCE [LARGE SCALE GENOMIC DNA]</scope>
</reference>
<name>A0A4W4HQP1_ELEEL</name>
<keyword evidence="11" id="KW-1185">Reference proteome</keyword>
<dbReference type="GO" id="GO:0007399">
    <property type="term" value="P:nervous system development"/>
    <property type="evidence" value="ECO:0007669"/>
    <property type="project" value="UniProtKB-ARBA"/>
</dbReference>
<dbReference type="PROSITE" id="PS00547">
    <property type="entry name" value="TRANSGLUTAMINASES"/>
    <property type="match status" value="1"/>
</dbReference>
<gene>
    <name evidence="10" type="primary">tgm5l</name>
</gene>
<dbReference type="Proteomes" id="UP000314983">
    <property type="component" value="Chromosome 3"/>
</dbReference>
<dbReference type="Pfam" id="PF01841">
    <property type="entry name" value="Transglut_core"/>
    <property type="match status" value="1"/>
</dbReference>
<dbReference type="SUPFAM" id="SSF54001">
    <property type="entry name" value="Cysteine proteinases"/>
    <property type="match status" value="1"/>
</dbReference>
<keyword evidence="4" id="KW-0479">Metal-binding</keyword>
<dbReference type="InterPro" id="IPR014756">
    <property type="entry name" value="Ig_E-set"/>
</dbReference>
<reference evidence="10" key="4">
    <citation type="submission" date="2025-08" db="UniProtKB">
        <authorList>
            <consortium name="Ensembl"/>
        </authorList>
    </citation>
    <scope>IDENTIFICATION</scope>
</reference>
<evidence type="ECO:0000259" key="9">
    <source>
        <dbReference type="SMART" id="SM00460"/>
    </source>
</evidence>
<dbReference type="InterPro" id="IPR013783">
    <property type="entry name" value="Ig-like_fold"/>
</dbReference>
<dbReference type="InterPro" id="IPR023608">
    <property type="entry name" value="Transglutaminase_animal"/>
</dbReference>
<keyword evidence="5" id="KW-0106">Calcium</keyword>
<feature type="active site" evidence="8">
    <location>
        <position position="333"/>
    </location>
</feature>
<dbReference type="GO" id="GO:0046872">
    <property type="term" value="F:metal ion binding"/>
    <property type="evidence" value="ECO:0007669"/>
    <property type="project" value="UniProtKB-KW"/>
</dbReference>
<reference evidence="10" key="3">
    <citation type="submission" date="2020-05" db="EMBL/GenBank/DDBJ databases">
        <title>Electrophorus electricus (electric eel) genome, fEleEle1, primary haplotype.</title>
        <authorList>
            <person name="Myers G."/>
            <person name="Meyer A."/>
            <person name="Fedrigo O."/>
            <person name="Formenti G."/>
            <person name="Rhie A."/>
            <person name="Tracey A."/>
            <person name="Sims Y."/>
            <person name="Jarvis E.D."/>
        </authorList>
    </citation>
    <scope>NUCLEOTIDE SEQUENCE [LARGE SCALE GENOMIC DNA]</scope>
</reference>
<organism evidence="10 11">
    <name type="scientific">Electrophorus electricus</name>
    <name type="common">Electric eel</name>
    <name type="synonym">Gymnotus electricus</name>
    <dbReference type="NCBI Taxonomy" id="8005"/>
    <lineage>
        <taxon>Eukaryota</taxon>
        <taxon>Metazoa</taxon>
        <taxon>Chordata</taxon>
        <taxon>Craniata</taxon>
        <taxon>Vertebrata</taxon>
        <taxon>Euteleostomi</taxon>
        <taxon>Actinopterygii</taxon>
        <taxon>Neopterygii</taxon>
        <taxon>Teleostei</taxon>
        <taxon>Ostariophysi</taxon>
        <taxon>Gymnotiformes</taxon>
        <taxon>Gymnotoidei</taxon>
        <taxon>Gymnotidae</taxon>
        <taxon>Electrophorus</taxon>
    </lineage>
</organism>
<accession>A0A4W4HQP1</accession>
<comment type="similarity">
    <text evidence="2">Belongs to the transglutaminase superfamily. Transglutaminase family.</text>
</comment>
<feature type="domain" description="Transglutaminase-like" evidence="9">
    <location>
        <begin position="267"/>
        <end position="359"/>
    </location>
</feature>
<feature type="active site" evidence="8">
    <location>
        <position position="275"/>
    </location>
</feature>
<comment type="cofactor">
    <cofactor evidence="1">
        <name>Ca(2+)</name>
        <dbReference type="ChEBI" id="CHEBI:29108"/>
    </cofactor>
</comment>
<evidence type="ECO:0000256" key="7">
    <source>
        <dbReference type="ARBA" id="ARBA00024222"/>
    </source>
</evidence>
<dbReference type="InterPro" id="IPR038765">
    <property type="entry name" value="Papain-like_cys_pep_sf"/>
</dbReference>
<dbReference type="PANTHER" id="PTHR11590:SF80">
    <property type="entry name" value="TRANSGLUTAMINASE 5,-LIKE"/>
    <property type="match status" value="1"/>
</dbReference>
<keyword evidence="6" id="KW-0012">Acyltransferase</keyword>
<dbReference type="GeneTree" id="ENSGT01050000244866"/>
<evidence type="ECO:0000256" key="6">
    <source>
        <dbReference type="ARBA" id="ARBA00023315"/>
    </source>
</evidence>
<dbReference type="InterPro" id="IPR036985">
    <property type="entry name" value="Transglutaminase-like_sf"/>
</dbReference>
<evidence type="ECO:0000256" key="8">
    <source>
        <dbReference type="PIRSR" id="PIRSR000459-1"/>
    </source>
</evidence>
<reference evidence="11" key="1">
    <citation type="journal article" date="2014" name="Science">
        <title>Nonhuman genetics. Genomic basis for the convergent evolution of electric organs.</title>
        <authorList>
            <person name="Gallant J.R."/>
            <person name="Traeger L.L."/>
            <person name="Volkening J.D."/>
            <person name="Moffett H."/>
            <person name="Chen P.H."/>
            <person name="Novina C.D."/>
            <person name="Phillips G.N.Jr."/>
            <person name="Anand R."/>
            <person name="Wells G.B."/>
            <person name="Pinch M."/>
            <person name="Guth R."/>
            <person name="Unguez G.A."/>
            <person name="Albert J.S."/>
            <person name="Zakon H.H."/>
            <person name="Samanta M.P."/>
            <person name="Sussman M.R."/>
        </authorList>
    </citation>
    <scope>NUCLEOTIDE SEQUENCE [LARGE SCALE GENOMIC DNA]</scope>
</reference>
<evidence type="ECO:0000256" key="2">
    <source>
        <dbReference type="ARBA" id="ARBA00005968"/>
    </source>
</evidence>
<dbReference type="PANTHER" id="PTHR11590">
    <property type="entry name" value="PROTEIN-GLUTAMINE GAMMA-GLUTAMYLTRANSFERASE"/>
    <property type="match status" value="1"/>
</dbReference>
<evidence type="ECO:0000313" key="10">
    <source>
        <dbReference type="Ensembl" id="ENSEEEP00000051744.2"/>
    </source>
</evidence>